<evidence type="ECO:0000313" key="5">
    <source>
        <dbReference type="Proteomes" id="UP000218542"/>
    </source>
</evidence>
<gene>
    <name evidence="4" type="ORF">SCALIN_C17_0159</name>
</gene>
<dbReference type="EMBL" id="BAOS01000017">
    <property type="protein sequence ID" value="GAX61125.1"/>
    <property type="molecule type" value="Genomic_DNA"/>
</dbReference>
<name>A0A286TZ13_9BACT</name>
<comment type="caution">
    <text evidence="4">The sequence shown here is derived from an EMBL/GenBank/DDBJ whole genome shotgun (WGS) entry which is preliminary data.</text>
</comment>
<dbReference type="InterPro" id="IPR001789">
    <property type="entry name" value="Sig_transdc_resp-reg_receiver"/>
</dbReference>
<dbReference type="SMART" id="SM00471">
    <property type="entry name" value="HDc"/>
    <property type="match status" value="1"/>
</dbReference>
<dbReference type="SUPFAM" id="SSF109604">
    <property type="entry name" value="HD-domain/PDEase-like"/>
    <property type="match status" value="1"/>
</dbReference>
<reference evidence="5" key="1">
    <citation type="journal article" date="2017" name="Environ. Microbiol. Rep.">
        <title>Genetic Diversity of Marine Anaerobic Ammonium-Oxidizing Bacteria as Revealed by Genomic and Proteomic Analyses of 'Candidatus Scalindua japonica'.</title>
        <authorList>
            <person name="Oshiki M."/>
            <person name="Mizuto K."/>
            <person name="Kimura Z."/>
            <person name="Kindaichi T."/>
            <person name="Satoh H."/>
            <person name="Okabe S."/>
        </authorList>
    </citation>
    <scope>NUCLEOTIDE SEQUENCE [LARGE SCALE GENOMIC DNA]</scope>
    <source>
        <strain evidence="5">husup-a2</strain>
    </source>
</reference>
<evidence type="ECO:0000313" key="4">
    <source>
        <dbReference type="EMBL" id="GAX61125.1"/>
    </source>
</evidence>
<dbReference type="InterPro" id="IPR011006">
    <property type="entry name" value="CheY-like_superfamily"/>
</dbReference>
<proteinExistence type="predicted"/>
<dbReference type="GO" id="GO:0016787">
    <property type="term" value="F:hydrolase activity"/>
    <property type="evidence" value="ECO:0007669"/>
    <property type="project" value="UniProtKB-KW"/>
</dbReference>
<dbReference type="InterPro" id="IPR037522">
    <property type="entry name" value="HD_GYP_dom"/>
</dbReference>
<evidence type="ECO:0000256" key="1">
    <source>
        <dbReference type="PROSITE-ProRule" id="PRU00169"/>
    </source>
</evidence>
<feature type="domain" description="Response regulatory" evidence="2">
    <location>
        <begin position="11"/>
        <end position="127"/>
    </location>
</feature>
<feature type="domain" description="HD-GYP" evidence="3">
    <location>
        <begin position="161"/>
        <end position="371"/>
    </location>
</feature>
<dbReference type="InterPro" id="IPR052020">
    <property type="entry name" value="Cyclic_di-GMP/3'3'-cGAMP_PDE"/>
</dbReference>
<dbReference type="GO" id="GO:0000160">
    <property type="term" value="P:phosphorelay signal transduction system"/>
    <property type="evidence" value="ECO:0007669"/>
    <property type="project" value="InterPro"/>
</dbReference>
<dbReference type="PANTHER" id="PTHR45228">
    <property type="entry name" value="CYCLIC DI-GMP PHOSPHODIESTERASE TM_0186-RELATED"/>
    <property type="match status" value="1"/>
</dbReference>
<keyword evidence="5" id="KW-1185">Reference proteome</keyword>
<protein>
    <submittedName>
        <fullName evidence="4">Response regulator receiver modulated metal dependent phosphohydrolase</fullName>
    </submittedName>
</protein>
<dbReference type="AlphaFoldDB" id="A0A286TZ13"/>
<dbReference type="Proteomes" id="UP000218542">
    <property type="component" value="Unassembled WGS sequence"/>
</dbReference>
<keyword evidence="4" id="KW-0378">Hydrolase</keyword>
<dbReference type="SMART" id="SM00448">
    <property type="entry name" value="REC"/>
    <property type="match status" value="1"/>
</dbReference>
<sequence length="372" mass="42119">MDHETGPVKPNILIVDDSDINLKILNDLIEIMGYTPVMAENGLYALSVLENQACDLVLLDIRMPEMDGYQVLKIIKNDPHLSHIPVIMISALSDMDNVIRCIESGADDYMVKPFVHAILRARIDACLEKKQMHDKESRYQEQIESFNLELQNRVSKQVSEITAAQRATIFAMAKLAESRDPETGEHLLRIREYVRFLCQQLRFLTKYENIIDDNYIENICAASPLHDIGKVGIADGILLKPDKLTDEEFNAMKAHTCIGAETLREVYRLHSGNDFVRIGIDIAESHHEKWDGTGYPHGLAGENIPLVGRILALSDVYDALTSRRCYKEAFSHTRSIKIIVDGSGKHFDPDVVDAFIKAEKDFVSIREYYVDG</sequence>
<dbReference type="Gene3D" id="3.40.50.2300">
    <property type="match status" value="1"/>
</dbReference>
<feature type="modified residue" description="4-aspartylphosphate" evidence="1">
    <location>
        <position position="60"/>
    </location>
</feature>
<dbReference type="Pfam" id="PF13487">
    <property type="entry name" value="HD_5"/>
    <property type="match status" value="1"/>
</dbReference>
<dbReference type="InterPro" id="IPR003607">
    <property type="entry name" value="HD/PDEase_dom"/>
</dbReference>
<accession>A0A286TZ13</accession>
<dbReference type="Pfam" id="PF00072">
    <property type="entry name" value="Response_reg"/>
    <property type="match status" value="1"/>
</dbReference>
<evidence type="ECO:0000259" key="2">
    <source>
        <dbReference type="PROSITE" id="PS50110"/>
    </source>
</evidence>
<dbReference type="SUPFAM" id="SSF52172">
    <property type="entry name" value="CheY-like"/>
    <property type="match status" value="1"/>
</dbReference>
<evidence type="ECO:0000259" key="3">
    <source>
        <dbReference type="PROSITE" id="PS51832"/>
    </source>
</evidence>
<dbReference type="Gene3D" id="1.10.3210.10">
    <property type="entry name" value="Hypothetical protein af1432"/>
    <property type="match status" value="1"/>
</dbReference>
<dbReference type="PROSITE" id="PS50110">
    <property type="entry name" value="RESPONSE_REGULATORY"/>
    <property type="match status" value="1"/>
</dbReference>
<dbReference type="PROSITE" id="PS51832">
    <property type="entry name" value="HD_GYP"/>
    <property type="match status" value="1"/>
</dbReference>
<dbReference type="CDD" id="cd00077">
    <property type="entry name" value="HDc"/>
    <property type="match status" value="1"/>
</dbReference>
<organism evidence="4 5">
    <name type="scientific">Candidatus Scalindua japonica</name>
    <dbReference type="NCBI Taxonomy" id="1284222"/>
    <lineage>
        <taxon>Bacteria</taxon>
        <taxon>Pseudomonadati</taxon>
        <taxon>Planctomycetota</taxon>
        <taxon>Candidatus Brocadiia</taxon>
        <taxon>Candidatus Brocadiales</taxon>
        <taxon>Candidatus Scalinduaceae</taxon>
        <taxon>Candidatus Scalindua</taxon>
    </lineage>
</organism>
<keyword evidence="1" id="KW-0597">Phosphoprotein</keyword>